<comment type="caution">
    <text evidence="10">The sequence shown here is derived from an EMBL/GenBank/DDBJ whole genome shotgun (WGS) entry which is preliminary data.</text>
</comment>
<keyword evidence="8 9" id="KW-0472">Membrane</keyword>
<feature type="transmembrane region" description="Helical" evidence="9">
    <location>
        <begin position="83"/>
        <end position="102"/>
    </location>
</feature>
<keyword evidence="12" id="KW-1185">Reference proteome</keyword>
<accession>A0AA36C7A8</accession>
<feature type="non-terminal residue" evidence="10">
    <location>
        <position position="1"/>
    </location>
</feature>
<dbReference type="Pfam" id="PF09801">
    <property type="entry name" value="SYS1"/>
    <property type="match status" value="1"/>
</dbReference>
<dbReference type="GO" id="GO:0043001">
    <property type="term" value="P:Golgi to plasma membrane protein transport"/>
    <property type="evidence" value="ECO:0007669"/>
    <property type="project" value="TreeGrafter"/>
</dbReference>
<reference evidence="10" key="1">
    <citation type="submission" date="2023-06" db="EMBL/GenBank/DDBJ databases">
        <authorList>
            <person name="Delattre M."/>
        </authorList>
    </citation>
    <scope>NUCLEOTIDE SEQUENCE</scope>
    <source>
        <strain evidence="10">AF72</strain>
    </source>
</reference>
<evidence type="ECO:0000256" key="6">
    <source>
        <dbReference type="ARBA" id="ARBA00022989"/>
    </source>
</evidence>
<dbReference type="AlphaFoldDB" id="A0AA36C7A8"/>
<proteinExistence type="inferred from homology"/>
<dbReference type="Proteomes" id="UP001177023">
    <property type="component" value="Unassembled WGS sequence"/>
</dbReference>
<evidence type="ECO:0000256" key="8">
    <source>
        <dbReference type="ARBA" id="ARBA00023136"/>
    </source>
</evidence>
<dbReference type="EMBL" id="CATQJA010000701">
    <property type="protein sequence ID" value="CAJ0563309.1"/>
    <property type="molecule type" value="Genomic_DNA"/>
</dbReference>
<evidence type="ECO:0008006" key="13">
    <source>
        <dbReference type="Google" id="ProtNLM"/>
    </source>
</evidence>
<keyword evidence="4 9" id="KW-0812">Transmembrane</keyword>
<gene>
    <name evidence="11" type="ORF">MSPICULIGERA_LOCUS23349</name>
    <name evidence="10" type="ORF">MSPICULIGERA_LOCUS2398</name>
</gene>
<keyword evidence="7" id="KW-0333">Golgi apparatus</keyword>
<evidence type="ECO:0000256" key="2">
    <source>
        <dbReference type="ARBA" id="ARBA00008160"/>
    </source>
</evidence>
<keyword evidence="3" id="KW-0813">Transport</keyword>
<dbReference type="GO" id="GO:0005829">
    <property type="term" value="C:cytosol"/>
    <property type="evidence" value="ECO:0007669"/>
    <property type="project" value="GOC"/>
</dbReference>
<evidence type="ECO:0000313" key="11">
    <source>
        <dbReference type="EMBL" id="CAJ0585322.1"/>
    </source>
</evidence>
<dbReference type="GO" id="GO:0000139">
    <property type="term" value="C:Golgi membrane"/>
    <property type="evidence" value="ECO:0007669"/>
    <property type="project" value="UniProtKB-SubCell"/>
</dbReference>
<dbReference type="PANTHER" id="PTHR12952">
    <property type="entry name" value="SYS1"/>
    <property type="match status" value="1"/>
</dbReference>
<comment type="similarity">
    <text evidence="2">Belongs to the SYS1 family.</text>
</comment>
<dbReference type="GO" id="GO:0006895">
    <property type="term" value="P:Golgi to endosome transport"/>
    <property type="evidence" value="ECO:0007669"/>
    <property type="project" value="TreeGrafter"/>
</dbReference>
<dbReference type="EMBL" id="CATQJA010002703">
    <property type="protein sequence ID" value="CAJ0585322.1"/>
    <property type="molecule type" value="Genomic_DNA"/>
</dbReference>
<evidence type="ECO:0000313" key="10">
    <source>
        <dbReference type="EMBL" id="CAJ0563309.1"/>
    </source>
</evidence>
<dbReference type="PANTHER" id="PTHR12952:SF0">
    <property type="entry name" value="PROTEIN SYS1 HOMOLOG"/>
    <property type="match status" value="1"/>
</dbReference>
<evidence type="ECO:0000256" key="3">
    <source>
        <dbReference type="ARBA" id="ARBA00022448"/>
    </source>
</evidence>
<comment type="subcellular location">
    <subcellularLocation>
        <location evidence="1">Golgi apparatus membrane</location>
        <topology evidence="1">Multi-pass membrane protein</topology>
    </subcellularLocation>
</comment>
<evidence type="ECO:0000313" key="12">
    <source>
        <dbReference type="Proteomes" id="UP001177023"/>
    </source>
</evidence>
<keyword evidence="6 9" id="KW-1133">Transmembrane helix</keyword>
<sequence length="148" mass="16641">MSSFRSFVFDPTLLISQMVALQSVFYSAQSVSLMAYSLTGYQPSVSHIFTIQPLRFTALVQLVAAVGVAVAISYLVQRTRQCLDFACTVHLFHLLLVCIYNATFPTSLLWWLLQLVSVTICTVLGEYLCTRLESREIKLTNSPSKYDL</sequence>
<evidence type="ECO:0000256" key="7">
    <source>
        <dbReference type="ARBA" id="ARBA00023034"/>
    </source>
</evidence>
<evidence type="ECO:0000256" key="5">
    <source>
        <dbReference type="ARBA" id="ARBA00022927"/>
    </source>
</evidence>
<evidence type="ECO:0000256" key="4">
    <source>
        <dbReference type="ARBA" id="ARBA00022692"/>
    </source>
</evidence>
<evidence type="ECO:0000256" key="9">
    <source>
        <dbReference type="SAM" id="Phobius"/>
    </source>
</evidence>
<organism evidence="10 12">
    <name type="scientific">Mesorhabditis spiculigera</name>
    <dbReference type="NCBI Taxonomy" id="96644"/>
    <lineage>
        <taxon>Eukaryota</taxon>
        <taxon>Metazoa</taxon>
        <taxon>Ecdysozoa</taxon>
        <taxon>Nematoda</taxon>
        <taxon>Chromadorea</taxon>
        <taxon>Rhabditida</taxon>
        <taxon>Rhabditina</taxon>
        <taxon>Rhabditomorpha</taxon>
        <taxon>Rhabditoidea</taxon>
        <taxon>Rhabditidae</taxon>
        <taxon>Mesorhabditinae</taxon>
        <taxon>Mesorhabditis</taxon>
    </lineage>
</organism>
<feature type="transmembrane region" description="Helical" evidence="9">
    <location>
        <begin position="56"/>
        <end position="76"/>
    </location>
</feature>
<keyword evidence="5" id="KW-0653">Protein transport</keyword>
<name>A0AA36C7A8_9BILA</name>
<dbReference type="InterPro" id="IPR019185">
    <property type="entry name" value="Integral_membrane_SYS1-rel"/>
</dbReference>
<dbReference type="GO" id="GO:0034067">
    <property type="term" value="P:protein localization to Golgi apparatus"/>
    <property type="evidence" value="ECO:0007669"/>
    <property type="project" value="TreeGrafter"/>
</dbReference>
<dbReference type="GO" id="GO:0005802">
    <property type="term" value="C:trans-Golgi network"/>
    <property type="evidence" value="ECO:0007669"/>
    <property type="project" value="TreeGrafter"/>
</dbReference>
<evidence type="ECO:0000256" key="1">
    <source>
        <dbReference type="ARBA" id="ARBA00004653"/>
    </source>
</evidence>
<protein>
    <recommendedName>
        <fullName evidence="13">Protein SYS1 homolog</fullName>
    </recommendedName>
</protein>